<sequence>MDNDVDVYEGNHDEFIKYLYSSNPKGKGIIKLELPLEDENKNINLHVFEQLLMIFVDGLKFFYGDKNGKVTISELTREDIEKVNNYFISMNYKVNLEVFQTIHEYKFKFPNYFKNQEHIKKNTPLKDFYYEIFNNQNCAFRISFELV</sequence>
<accession>A0A6C0BSJ2</accession>
<organism evidence="1">
    <name type="scientific">viral metagenome</name>
    <dbReference type="NCBI Taxonomy" id="1070528"/>
    <lineage>
        <taxon>unclassified sequences</taxon>
        <taxon>metagenomes</taxon>
        <taxon>organismal metagenomes</taxon>
    </lineage>
</organism>
<protein>
    <submittedName>
        <fullName evidence="1">Uncharacterized protein</fullName>
    </submittedName>
</protein>
<dbReference type="EMBL" id="MN739245">
    <property type="protein sequence ID" value="QHS95176.1"/>
    <property type="molecule type" value="Genomic_DNA"/>
</dbReference>
<dbReference type="AlphaFoldDB" id="A0A6C0BSJ2"/>
<name>A0A6C0BSJ2_9ZZZZ</name>
<proteinExistence type="predicted"/>
<reference evidence="1" key="1">
    <citation type="journal article" date="2020" name="Nature">
        <title>Giant virus diversity and host interactions through global metagenomics.</title>
        <authorList>
            <person name="Schulz F."/>
            <person name="Roux S."/>
            <person name="Paez-Espino D."/>
            <person name="Jungbluth S."/>
            <person name="Walsh D.A."/>
            <person name="Denef V.J."/>
            <person name="McMahon K.D."/>
            <person name="Konstantinidis K.T."/>
            <person name="Eloe-Fadrosh E.A."/>
            <person name="Kyrpides N.C."/>
            <person name="Woyke T."/>
        </authorList>
    </citation>
    <scope>NUCLEOTIDE SEQUENCE</scope>
    <source>
        <strain evidence="1">GVMAG-M-3300018428-35</strain>
    </source>
</reference>
<evidence type="ECO:0000313" key="1">
    <source>
        <dbReference type="EMBL" id="QHS95176.1"/>
    </source>
</evidence>